<accession>A0A286RB91</accession>
<organism evidence="1 2">
    <name type="scientific">Thermogutta terrifontis</name>
    <dbReference type="NCBI Taxonomy" id="1331910"/>
    <lineage>
        <taxon>Bacteria</taxon>
        <taxon>Pseudomonadati</taxon>
        <taxon>Planctomycetota</taxon>
        <taxon>Planctomycetia</taxon>
        <taxon>Pirellulales</taxon>
        <taxon>Thermoguttaceae</taxon>
        <taxon>Thermogutta</taxon>
    </lineage>
</organism>
<reference evidence="1 2" key="1">
    <citation type="journal article" name="Front. Microbiol.">
        <title>Sugar Metabolism of the First Thermophilic Planctomycete Thermogutta terrifontis: Comparative Genomic and Transcriptomic Approaches.</title>
        <authorList>
            <person name="Elcheninov A.G."/>
            <person name="Menzel P."/>
            <person name="Gudbergsdottir S.R."/>
            <person name="Slesarev A.I."/>
            <person name="Kadnikov V.V."/>
            <person name="Krogh A."/>
            <person name="Bonch-Osmolovskaya E.A."/>
            <person name="Peng X."/>
            <person name="Kublanov I.V."/>
        </authorList>
    </citation>
    <scope>NUCLEOTIDE SEQUENCE [LARGE SCALE GENOMIC DNA]</scope>
    <source>
        <strain evidence="1 2">R1</strain>
    </source>
</reference>
<name>A0A286RB91_9BACT</name>
<dbReference type="AlphaFoldDB" id="A0A286RB91"/>
<protein>
    <submittedName>
        <fullName evidence="1">Uncharacterized protein</fullName>
    </submittedName>
</protein>
<proteinExistence type="predicted"/>
<sequence length="40" mass="4983">MSYRMAIVRDHNPPYEKRPWLLQAMDIRPKPYPVRYHSLR</sequence>
<gene>
    <name evidence="1" type="ORF">THTE_0626</name>
</gene>
<keyword evidence="2" id="KW-1185">Reference proteome</keyword>
<dbReference type="Proteomes" id="UP000215086">
    <property type="component" value="Chromosome"/>
</dbReference>
<evidence type="ECO:0000313" key="1">
    <source>
        <dbReference type="EMBL" id="ASV73228.1"/>
    </source>
</evidence>
<evidence type="ECO:0000313" key="2">
    <source>
        <dbReference type="Proteomes" id="UP000215086"/>
    </source>
</evidence>
<dbReference type="KEGG" id="ttf:THTE_0626"/>
<dbReference type="EMBL" id="CP018477">
    <property type="protein sequence ID" value="ASV73228.1"/>
    <property type="molecule type" value="Genomic_DNA"/>
</dbReference>